<dbReference type="Pfam" id="PF08378">
    <property type="entry name" value="NERD"/>
    <property type="match status" value="1"/>
</dbReference>
<dbReference type="InterPro" id="IPR011528">
    <property type="entry name" value="NERD"/>
</dbReference>
<comment type="caution">
    <text evidence="2">The sequence shown here is derived from an EMBL/GenBank/DDBJ whole genome shotgun (WGS) entry which is preliminary data.</text>
</comment>
<dbReference type="Proteomes" id="UP000307756">
    <property type="component" value="Unassembled WGS sequence"/>
</dbReference>
<dbReference type="RefSeq" id="WP_136831589.1">
    <property type="nucleotide sequence ID" value="NZ_SWBM01000002.1"/>
</dbReference>
<reference evidence="2 3" key="1">
    <citation type="journal article" date="2011" name="J. Microbiol.">
        <title>Bacillus kyonggiensis sp. nov., isolated from soil of a lettuce field.</title>
        <authorList>
            <person name="Dong K."/>
            <person name="Lee S."/>
        </authorList>
    </citation>
    <scope>NUCLEOTIDE SEQUENCE [LARGE SCALE GENOMIC DNA]</scope>
    <source>
        <strain evidence="2 3">NB22</strain>
    </source>
</reference>
<evidence type="ECO:0000259" key="1">
    <source>
        <dbReference type="PROSITE" id="PS50965"/>
    </source>
</evidence>
<proteinExistence type="predicted"/>
<gene>
    <name evidence="2" type="ORF">FA727_13440</name>
</gene>
<dbReference type="OrthoDB" id="2164794at2"/>
<name>A0A4U1D4E0_9BACI</name>
<evidence type="ECO:0000313" key="3">
    <source>
        <dbReference type="Proteomes" id="UP000307756"/>
    </source>
</evidence>
<organism evidence="2 3">
    <name type="scientific">Robertmurraya kyonggiensis</name>
    <dbReference type="NCBI Taxonomy" id="1037680"/>
    <lineage>
        <taxon>Bacteria</taxon>
        <taxon>Bacillati</taxon>
        <taxon>Bacillota</taxon>
        <taxon>Bacilli</taxon>
        <taxon>Bacillales</taxon>
        <taxon>Bacillaceae</taxon>
        <taxon>Robertmurraya</taxon>
    </lineage>
</organism>
<dbReference type="EMBL" id="SWBM01000002">
    <property type="protein sequence ID" value="TKC17054.1"/>
    <property type="molecule type" value="Genomic_DNA"/>
</dbReference>
<sequence length="309" mass="36027">MKGCEVLIILPRSESPELLIHSYLSSRNGLTEKEKQYHLHLEKGFEGEKQFDALADTFLKDMLFMNDILLEQNNSHFQMDSLGFSKDGLHMFDIKNFEGDFCMEGDAWKTTSGIEIKNPYHQLERCTALLRKFLLERKYNISIKSYLIFINPHFTLYQAPQIPNIILPTQLDRFIEKLQMDTSNPGTRYNKLIETILSEKLNHYPNSTIPKYEYSELSKGVICMECGSAMLPLINRRGQLVCCECSKMESIESIVLRSVDELQVLFPEKKITTMGMYDWCNGSMREKTIQRQLIKNFTRNSRGKFSYYV</sequence>
<evidence type="ECO:0000313" key="2">
    <source>
        <dbReference type="EMBL" id="TKC17054.1"/>
    </source>
</evidence>
<accession>A0A4U1D4E0</accession>
<protein>
    <submittedName>
        <fullName evidence="2">NERD domain-containing protein</fullName>
    </submittedName>
</protein>
<dbReference type="AlphaFoldDB" id="A0A4U1D4E0"/>
<feature type="domain" description="NERD" evidence="1">
    <location>
        <begin position="43"/>
        <end position="153"/>
    </location>
</feature>
<keyword evidence="3" id="KW-1185">Reference proteome</keyword>
<dbReference type="PROSITE" id="PS50965">
    <property type="entry name" value="NERD"/>
    <property type="match status" value="1"/>
</dbReference>